<name>A0A1G1ZSM5_9BACT</name>
<feature type="transmembrane region" description="Helical" evidence="1">
    <location>
        <begin position="29"/>
        <end position="49"/>
    </location>
</feature>
<dbReference type="STRING" id="1798409.A3I24_04550"/>
<accession>A0A1G1ZSM5</accession>
<protein>
    <recommendedName>
        <fullName evidence="4">DUF4129 domain-containing protein</fullName>
    </recommendedName>
</protein>
<dbReference type="Proteomes" id="UP000177690">
    <property type="component" value="Unassembled WGS sequence"/>
</dbReference>
<evidence type="ECO:0000313" key="2">
    <source>
        <dbReference type="EMBL" id="OGY66760.1"/>
    </source>
</evidence>
<reference evidence="2 3" key="1">
    <citation type="journal article" date="2016" name="Nat. Commun.">
        <title>Thousands of microbial genomes shed light on interconnected biogeochemical processes in an aquifer system.</title>
        <authorList>
            <person name="Anantharaman K."/>
            <person name="Brown C.T."/>
            <person name="Hug L.A."/>
            <person name="Sharon I."/>
            <person name="Castelle C.J."/>
            <person name="Probst A.J."/>
            <person name="Thomas B.C."/>
            <person name="Singh A."/>
            <person name="Wilkins M.J."/>
            <person name="Karaoz U."/>
            <person name="Brodie E.L."/>
            <person name="Williams K.H."/>
            <person name="Hubbard S.S."/>
            <person name="Banfield J.F."/>
        </authorList>
    </citation>
    <scope>NUCLEOTIDE SEQUENCE [LARGE SCALE GENOMIC DNA]</scope>
</reference>
<dbReference type="EMBL" id="MHJL01000036">
    <property type="protein sequence ID" value="OGY66760.1"/>
    <property type="molecule type" value="Genomic_DNA"/>
</dbReference>
<organism evidence="2 3">
    <name type="scientific">Candidatus Harrisonbacteria bacterium RIFCSPLOWO2_02_FULL_41_13b</name>
    <dbReference type="NCBI Taxonomy" id="1798409"/>
    <lineage>
        <taxon>Bacteria</taxon>
        <taxon>Candidatus Harrisoniibacteriota</taxon>
    </lineage>
</organism>
<gene>
    <name evidence="2" type="ORF">A3I24_04550</name>
</gene>
<keyword evidence="1" id="KW-0472">Membrane</keyword>
<proteinExistence type="predicted"/>
<sequence length="179" mass="20723">MDQFIPIVIEYFFKIRDFGGQILTPALPLLKVISLGLSAFFIWGIYYCIAGSGYARKRFDEFSDAIGIGDTGKRRQWRTWKRILKRLKSNDMVRWKMAILDADAIFDDILKMGGYRGNDVHERFQQLPPTAISNVEQIQIAHKIRDRVRQESNFVISKVEAEEVIKSYGQAFKELGLIE</sequence>
<comment type="caution">
    <text evidence="2">The sequence shown here is derived from an EMBL/GenBank/DDBJ whole genome shotgun (WGS) entry which is preliminary data.</text>
</comment>
<evidence type="ECO:0000313" key="3">
    <source>
        <dbReference type="Proteomes" id="UP000177690"/>
    </source>
</evidence>
<keyword evidence="1" id="KW-1133">Transmembrane helix</keyword>
<evidence type="ECO:0008006" key="4">
    <source>
        <dbReference type="Google" id="ProtNLM"/>
    </source>
</evidence>
<keyword evidence="1" id="KW-0812">Transmembrane</keyword>
<evidence type="ECO:0000256" key="1">
    <source>
        <dbReference type="SAM" id="Phobius"/>
    </source>
</evidence>
<dbReference type="AlphaFoldDB" id="A0A1G1ZSM5"/>